<dbReference type="GO" id="GO:0030424">
    <property type="term" value="C:axon"/>
    <property type="evidence" value="ECO:0007669"/>
    <property type="project" value="TreeGrafter"/>
</dbReference>
<evidence type="ECO:0000256" key="1">
    <source>
        <dbReference type="ARBA" id="ARBA00004651"/>
    </source>
</evidence>
<sequence length="176" mass="20276">MESKIIFKYMLSPSIEFIEIGDLVQLDLKYLCKLYYDLSTCIHLLEKGYGLQIFLSIWLMFTSGVVGVTVIVTNQATLKWLVIIKSILPFYWCFLGCYVNDQTNKEVDKTITLIIKCLIDFKCVQSKKAILETFKELVSNDRLEFTACSLFKLGYSMLLGTMLNVITYSIILIQMI</sequence>
<protein>
    <submittedName>
        <fullName evidence="9">Uncharacterized protein</fullName>
    </submittedName>
</protein>
<dbReference type="PANTHER" id="PTHR21143">
    <property type="entry name" value="INVERTEBRATE GUSTATORY RECEPTOR"/>
    <property type="match status" value="1"/>
</dbReference>
<evidence type="ECO:0000256" key="7">
    <source>
        <dbReference type="ARBA" id="ARBA00023224"/>
    </source>
</evidence>
<dbReference type="GO" id="GO:0050909">
    <property type="term" value="P:sensory perception of taste"/>
    <property type="evidence" value="ECO:0007669"/>
    <property type="project" value="InterPro"/>
</dbReference>
<keyword evidence="6" id="KW-0675">Receptor</keyword>
<dbReference type="InterPro" id="IPR013604">
    <property type="entry name" value="7TM_chemorcpt"/>
</dbReference>
<evidence type="ECO:0000313" key="10">
    <source>
        <dbReference type="Proteomes" id="UP000648187"/>
    </source>
</evidence>
<evidence type="ECO:0000256" key="8">
    <source>
        <dbReference type="SAM" id="Phobius"/>
    </source>
</evidence>
<evidence type="ECO:0000256" key="3">
    <source>
        <dbReference type="ARBA" id="ARBA00022692"/>
    </source>
</evidence>
<dbReference type="GO" id="GO:0008049">
    <property type="term" value="P:male courtship behavior"/>
    <property type="evidence" value="ECO:0007669"/>
    <property type="project" value="TreeGrafter"/>
</dbReference>
<dbReference type="GO" id="GO:0043025">
    <property type="term" value="C:neuronal cell body"/>
    <property type="evidence" value="ECO:0007669"/>
    <property type="project" value="TreeGrafter"/>
</dbReference>
<reference evidence="9" key="1">
    <citation type="submission" date="2020-08" db="EMBL/GenBank/DDBJ databases">
        <title>Spodoptera exigua strain:BAW_Kor-Di-RS1 Genome sequencing and assembly.</title>
        <authorList>
            <person name="Kim J."/>
            <person name="Nam H.Y."/>
            <person name="Kwon M."/>
            <person name="Choi J.H."/>
            <person name="Cho S.R."/>
            <person name="Kim G.-H."/>
        </authorList>
    </citation>
    <scope>NUCLEOTIDE SEQUENCE</scope>
    <source>
        <strain evidence="9">BAW_Kor-Di-RS1</strain>
        <tissue evidence="9">Whole-body</tissue>
    </source>
</reference>
<dbReference type="GO" id="GO:0030425">
    <property type="term" value="C:dendrite"/>
    <property type="evidence" value="ECO:0007669"/>
    <property type="project" value="TreeGrafter"/>
</dbReference>
<dbReference type="GO" id="GO:0005886">
    <property type="term" value="C:plasma membrane"/>
    <property type="evidence" value="ECO:0007669"/>
    <property type="project" value="UniProtKB-SubCell"/>
</dbReference>
<dbReference type="GO" id="GO:0007165">
    <property type="term" value="P:signal transduction"/>
    <property type="evidence" value="ECO:0007669"/>
    <property type="project" value="UniProtKB-KW"/>
</dbReference>
<dbReference type="AlphaFoldDB" id="A0A835KZ85"/>
<dbReference type="GO" id="GO:0007635">
    <property type="term" value="P:chemosensory behavior"/>
    <property type="evidence" value="ECO:0007669"/>
    <property type="project" value="TreeGrafter"/>
</dbReference>
<evidence type="ECO:0000256" key="2">
    <source>
        <dbReference type="ARBA" id="ARBA00022475"/>
    </source>
</evidence>
<keyword evidence="7" id="KW-0807">Transducer</keyword>
<evidence type="ECO:0000256" key="4">
    <source>
        <dbReference type="ARBA" id="ARBA00022989"/>
    </source>
</evidence>
<keyword evidence="10" id="KW-1185">Reference proteome</keyword>
<evidence type="ECO:0000256" key="5">
    <source>
        <dbReference type="ARBA" id="ARBA00023136"/>
    </source>
</evidence>
<comment type="subcellular location">
    <subcellularLocation>
        <location evidence="1">Cell membrane</location>
        <topology evidence="1">Multi-pass membrane protein</topology>
    </subcellularLocation>
</comment>
<dbReference type="Pfam" id="PF08395">
    <property type="entry name" value="7tm_7"/>
    <property type="match status" value="1"/>
</dbReference>
<feature type="transmembrane region" description="Helical" evidence="8">
    <location>
        <begin position="78"/>
        <end position="99"/>
    </location>
</feature>
<feature type="transmembrane region" description="Helical" evidence="8">
    <location>
        <begin position="153"/>
        <end position="173"/>
    </location>
</feature>
<dbReference type="EMBL" id="JACKWZ010000521">
    <property type="protein sequence ID" value="KAF9406995.1"/>
    <property type="molecule type" value="Genomic_DNA"/>
</dbReference>
<name>A0A835KZ85_SPOEX</name>
<keyword evidence="3 8" id="KW-0812">Transmembrane</keyword>
<keyword evidence="5 8" id="KW-0472">Membrane</keyword>
<accession>A0A835KZ85</accession>
<dbReference type="Proteomes" id="UP000648187">
    <property type="component" value="Unassembled WGS sequence"/>
</dbReference>
<dbReference type="PANTHER" id="PTHR21143:SF133">
    <property type="entry name" value="GUSTATORY AND PHEROMONE RECEPTOR 32A-RELATED"/>
    <property type="match status" value="1"/>
</dbReference>
<proteinExistence type="predicted"/>
<organism evidence="9 10">
    <name type="scientific">Spodoptera exigua</name>
    <name type="common">Beet armyworm</name>
    <name type="synonym">Noctua fulgens</name>
    <dbReference type="NCBI Taxonomy" id="7107"/>
    <lineage>
        <taxon>Eukaryota</taxon>
        <taxon>Metazoa</taxon>
        <taxon>Ecdysozoa</taxon>
        <taxon>Arthropoda</taxon>
        <taxon>Hexapoda</taxon>
        <taxon>Insecta</taxon>
        <taxon>Pterygota</taxon>
        <taxon>Neoptera</taxon>
        <taxon>Endopterygota</taxon>
        <taxon>Lepidoptera</taxon>
        <taxon>Glossata</taxon>
        <taxon>Ditrysia</taxon>
        <taxon>Noctuoidea</taxon>
        <taxon>Noctuidae</taxon>
        <taxon>Amphipyrinae</taxon>
        <taxon>Spodoptera</taxon>
    </lineage>
</organism>
<keyword evidence="2" id="KW-1003">Cell membrane</keyword>
<comment type="caution">
    <text evidence="9">The sequence shown here is derived from an EMBL/GenBank/DDBJ whole genome shotgun (WGS) entry which is preliminary data.</text>
</comment>
<keyword evidence="4 8" id="KW-1133">Transmembrane helix</keyword>
<evidence type="ECO:0000313" key="9">
    <source>
        <dbReference type="EMBL" id="KAF9406995.1"/>
    </source>
</evidence>
<feature type="transmembrane region" description="Helical" evidence="8">
    <location>
        <begin position="53"/>
        <end position="72"/>
    </location>
</feature>
<gene>
    <name evidence="9" type="ORF">HW555_012833</name>
</gene>
<evidence type="ECO:0000256" key="6">
    <source>
        <dbReference type="ARBA" id="ARBA00023170"/>
    </source>
</evidence>